<dbReference type="HOGENOM" id="CLU_3034348_0_0_1"/>
<dbReference type="Proteomes" id="UP000216624">
    <property type="component" value="Unassembled WGS sequence"/>
</dbReference>
<sequence length="58" mass="6430">MFRMQGAPPAPPPLKTRFEIVNTVYNDPFFWSVFKGVIGFGVGVVVARSVSEEWATVV</sequence>
<dbReference type="EMBL" id="NMWX01000006">
    <property type="protein sequence ID" value="OZF98635.1"/>
    <property type="molecule type" value="Genomic_DNA"/>
</dbReference>
<dbReference type="OMA" id="IYHEPFN"/>
<comment type="caution">
    <text evidence="1">The sequence shown here is derived from an EMBL/GenBank/DDBJ whole genome shotgun (WGS) entry which is preliminary data.</text>
</comment>
<name>A0A261AM70_CAERE</name>
<protein>
    <submittedName>
        <fullName evidence="1">Uncharacterized protein</fullName>
    </submittedName>
</protein>
<keyword evidence="2" id="KW-1185">Reference proteome</keyword>
<proteinExistence type="predicted"/>
<evidence type="ECO:0000313" key="1">
    <source>
        <dbReference type="EMBL" id="OZF98635.1"/>
    </source>
</evidence>
<organism evidence="1 2">
    <name type="scientific">Caenorhabditis remanei</name>
    <name type="common">Caenorhabditis vulgaris</name>
    <dbReference type="NCBI Taxonomy" id="31234"/>
    <lineage>
        <taxon>Eukaryota</taxon>
        <taxon>Metazoa</taxon>
        <taxon>Ecdysozoa</taxon>
        <taxon>Nematoda</taxon>
        <taxon>Chromadorea</taxon>
        <taxon>Rhabditida</taxon>
        <taxon>Rhabditina</taxon>
        <taxon>Rhabditomorpha</taxon>
        <taxon>Rhabditoidea</taxon>
        <taxon>Rhabditidae</taxon>
        <taxon>Peloderinae</taxon>
        <taxon>Caenorhabditis</taxon>
    </lineage>
</organism>
<evidence type="ECO:0000313" key="2">
    <source>
        <dbReference type="Proteomes" id="UP000216624"/>
    </source>
</evidence>
<feature type="non-terminal residue" evidence="1">
    <location>
        <position position="1"/>
    </location>
</feature>
<dbReference type="eggNOG" id="ENOG502T2DC">
    <property type="taxonomic scope" value="Eukaryota"/>
</dbReference>
<reference evidence="1" key="1">
    <citation type="submission" date="2017-08" db="EMBL/GenBank/DDBJ databases">
        <authorList>
            <person name="de Groot N.N."/>
        </authorList>
    </citation>
    <scope>NUCLEOTIDE SEQUENCE [LARGE SCALE GENOMIC DNA]</scope>
    <source>
        <strain evidence="1">PX439</strain>
    </source>
</reference>
<accession>A0A261AM70</accession>
<gene>
    <name evidence="1" type="ORF">FL82_03923</name>
</gene>
<dbReference type="OrthoDB" id="5776556at2759"/>